<organism evidence="2 3">
    <name type="scientific">Pyrrhoderma noxium</name>
    <dbReference type="NCBI Taxonomy" id="2282107"/>
    <lineage>
        <taxon>Eukaryota</taxon>
        <taxon>Fungi</taxon>
        <taxon>Dikarya</taxon>
        <taxon>Basidiomycota</taxon>
        <taxon>Agaricomycotina</taxon>
        <taxon>Agaricomycetes</taxon>
        <taxon>Hymenochaetales</taxon>
        <taxon>Hymenochaetaceae</taxon>
        <taxon>Pyrrhoderma</taxon>
    </lineage>
</organism>
<evidence type="ECO:0000313" key="3">
    <source>
        <dbReference type="Proteomes" id="UP000217199"/>
    </source>
</evidence>
<comment type="caution">
    <text evidence="2">The sequence shown here is derived from an EMBL/GenBank/DDBJ whole genome shotgun (WGS) entry which is preliminary data.</text>
</comment>
<name>A0A286UQM4_9AGAM</name>
<dbReference type="EMBL" id="NBII01000002">
    <property type="protein sequence ID" value="PAV21870.1"/>
    <property type="molecule type" value="Genomic_DNA"/>
</dbReference>
<protein>
    <submittedName>
        <fullName evidence="2">Uncharacterized protein</fullName>
    </submittedName>
</protein>
<feature type="compositionally biased region" description="Basic and acidic residues" evidence="1">
    <location>
        <begin position="441"/>
        <end position="450"/>
    </location>
</feature>
<keyword evidence="3" id="KW-1185">Reference proteome</keyword>
<evidence type="ECO:0000313" key="2">
    <source>
        <dbReference type="EMBL" id="PAV21870.1"/>
    </source>
</evidence>
<feature type="compositionally biased region" description="Polar residues" evidence="1">
    <location>
        <begin position="426"/>
        <end position="435"/>
    </location>
</feature>
<feature type="compositionally biased region" description="Polar residues" evidence="1">
    <location>
        <begin position="201"/>
        <end position="215"/>
    </location>
</feature>
<evidence type="ECO:0000256" key="1">
    <source>
        <dbReference type="SAM" id="MobiDB-lite"/>
    </source>
</evidence>
<feature type="region of interest" description="Disordered" evidence="1">
    <location>
        <begin position="124"/>
        <end position="374"/>
    </location>
</feature>
<feature type="region of interest" description="Disordered" evidence="1">
    <location>
        <begin position="401"/>
        <end position="591"/>
    </location>
</feature>
<reference evidence="2 3" key="1">
    <citation type="journal article" date="2017" name="Mol. Ecol.">
        <title>Comparative and population genomic landscape of Phellinus noxius: A hypervariable fungus causing root rot in trees.</title>
        <authorList>
            <person name="Chung C.L."/>
            <person name="Lee T.J."/>
            <person name="Akiba M."/>
            <person name="Lee H.H."/>
            <person name="Kuo T.H."/>
            <person name="Liu D."/>
            <person name="Ke H.M."/>
            <person name="Yokoi T."/>
            <person name="Roa M.B."/>
            <person name="Lu M.J."/>
            <person name="Chang Y.Y."/>
            <person name="Ann P.J."/>
            <person name="Tsai J.N."/>
            <person name="Chen C.Y."/>
            <person name="Tzean S.S."/>
            <person name="Ota Y."/>
            <person name="Hattori T."/>
            <person name="Sahashi N."/>
            <person name="Liou R.F."/>
            <person name="Kikuchi T."/>
            <person name="Tsai I.J."/>
        </authorList>
    </citation>
    <scope>NUCLEOTIDE SEQUENCE [LARGE SCALE GENOMIC DNA]</scope>
    <source>
        <strain evidence="2 3">FFPRI411160</strain>
    </source>
</reference>
<feature type="compositionally biased region" description="Polar residues" evidence="1">
    <location>
        <begin position="406"/>
        <end position="416"/>
    </location>
</feature>
<dbReference type="InParanoid" id="A0A286UQM4"/>
<feature type="compositionally biased region" description="Low complexity" evidence="1">
    <location>
        <begin position="238"/>
        <end position="256"/>
    </location>
</feature>
<gene>
    <name evidence="2" type="ORF">PNOK_0182700</name>
</gene>
<feature type="compositionally biased region" description="Low complexity" evidence="1">
    <location>
        <begin position="162"/>
        <end position="190"/>
    </location>
</feature>
<dbReference type="OrthoDB" id="2537258at2759"/>
<proteinExistence type="predicted"/>
<feature type="compositionally biased region" description="Basic and acidic residues" evidence="1">
    <location>
        <begin position="489"/>
        <end position="504"/>
    </location>
</feature>
<dbReference type="AlphaFoldDB" id="A0A286UQM4"/>
<feature type="compositionally biased region" description="Acidic residues" evidence="1">
    <location>
        <begin position="510"/>
        <end position="519"/>
    </location>
</feature>
<feature type="compositionally biased region" description="Low complexity" evidence="1">
    <location>
        <begin position="313"/>
        <end position="324"/>
    </location>
</feature>
<feature type="compositionally biased region" description="Basic and acidic residues" evidence="1">
    <location>
        <begin position="542"/>
        <end position="591"/>
    </location>
</feature>
<feature type="compositionally biased region" description="Low complexity" evidence="1">
    <location>
        <begin position="274"/>
        <end position="298"/>
    </location>
</feature>
<accession>A0A286UQM4</accession>
<dbReference type="Proteomes" id="UP000217199">
    <property type="component" value="Unassembled WGS sequence"/>
</dbReference>
<sequence>MDTPPYSDVANSPSGSALTAVDNHYSFATSRHSSFTHLPHMRSILLDAANDLDHPNPPSLRDILAAYKHKGDGDREMLLAMLSAKSAEDQRIASQLSLRRALLELTQVEPSSAHLIHSHHITSVSGATAPHDHPSPQQISYSGVDEDENEVRVVSNPRHTTTHTQHVQQTTPTGRRLSQSQTQSQSKSSSPAMAPIAVFSPRQNPASTQQQNQGYPSEPSPRLRTFNHTHNPSHGLSHHTSSASQHRSSSTYYSRQNGSGNGHLNSPPPPHPPTSVTTSSAGSTSMSTLSSAVSTTAVNGVKGRNSNIGVTHSSSASSTSSAGSIRADPPEGTNSGGPRKRLRRSRSPAPASSSAYVHSPGSGSTGYSGERYGQVKGGSYERQYQQQQYSPSSRHEHAFAYERGQTKQGVTSPYQSRSDRERGQYIAQSPGQGHVSSVRGDIYRERERDGYVSGRSDVYAQKQQQTRRISPYGLSHNHGHFSYGIANGHGRDRSRSGSGSRDEGSPLQDELIDDIEDADVNGAGVVVGDEKMGEDRDDDDAGRDNDNVVREGEEKKYQRRTDGKPKMKVEGGDENLNAKRERGRVGEVEDN</sequence>